<reference evidence="2" key="1">
    <citation type="submission" date="2016-05" db="EMBL/GenBank/DDBJ databases">
        <title>Paenibacillus oryzae. sp. nov., isolated from the rice root.</title>
        <authorList>
            <person name="Zhang J."/>
            <person name="Zhang X."/>
        </authorList>
    </citation>
    <scope>NUCLEOTIDE SEQUENCE [LARGE SCALE GENOMIC DNA]</scope>
    <source>
        <strain evidence="2">KCTC13222</strain>
    </source>
</reference>
<sequence>MYLHGQQLTQDNHFQDHVDAGVPVQVYYQNQHKDIGFIELYNRYFIQINHTFYSRETHIFISRPGY</sequence>
<accession>A0A1C0ZYM1</accession>
<evidence type="ECO:0000313" key="2">
    <source>
        <dbReference type="Proteomes" id="UP000093309"/>
    </source>
</evidence>
<protein>
    <submittedName>
        <fullName evidence="1">Uncharacterized protein</fullName>
    </submittedName>
</protein>
<gene>
    <name evidence="1" type="ORF">A8709_01040</name>
</gene>
<keyword evidence="2" id="KW-1185">Reference proteome</keyword>
<comment type="caution">
    <text evidence="1">The sequence shown here is derived from an EMBL/GenBank/DDBJ whole genome shotgun (WGS) entry which is preliminary data.</text>
</comment>
<proteinExistence type="predicted"/>
<dbReference type="STRING" id="512399.A8709_01040"/>
<organism evidence="1 2">
    <name type="scientific">Paenibacillus pectinilyticus</name>
    <dbReference type="NCBI Taxonomy" id="512399"/>
    <lineage>
        <taxon>Bacteria</taxon>
        <taxon>Bacillati</taxon>
        <taxon>Bacillota</taxon>
        <taxon>Bacilli</taxon>
        <taxon>Bacillales</taxon>
        <taxon>Paenibacillaceae</taxon>
        <taxon>Paenibacillus</taxon>
    </lineage>
</organism>
<dbReference type="AlphaFoldDB" id="A0A1C0ZYM1"/>
<name>A0A1C0ZYM1_9BACL</name>
<dbReference type="OrthoDB" id="2626448at2"/>
<dbReference type="EMBL" id="LYPC01000024">
    <property type="protein sequence ID" value="OCT13244.1"/>
    <property type="molecule type" value="Genomic_DNA"/>
</dbReference>
<dbReference type="Proteomes" id="UP000093309">
    <property type="component" value="Unassembled WGS sequence"/>
</dbReference>
<evidence type="ECO:0000313" key="1">
    <source>
        <dbReference type="EMBL" id="OCT13244.1"/>
    </source>
</evidence>